<accession>A0A1Q3APU6</accession>
<dbReference type="GO" id="GO:0004185">
    <property type="term" value="F:serine-type carboxypeptidase activity"/>
    <property type="evidence" value="ECO:0007669"/>
    <property type="project" value="UniProtKB-UniRule"/>
</dbReference>
<dbReference type="AlphaFoldDB" id="A0A1Q3APU6"/>
<dbReference type="PROSITE" id="PS00131">
    <property type="entry name" value="CARBOXYPEPT_SER_SER"/>
    <property type="match status" value="1"/>
</dbReference>
<sequence>MEAPILLPNFSELILFHIVFLIFVSRPIVSLSTVKSLPGFPGLLPFKLETGYVGVDESEDVQYFYYFIESERNSLEDPLVLWITGGPGCSSLSGLALETGPIHFQMVEYNGSLPTLTLNPYSWTKVANIIFLDAPVDTGFSYSKTSQGSKTADTIYANQCYDFLRKWLLSHPQFIANPLYIAGESYAGKIVPVIAQEISDGIGLGYKPTLNFKGYLIGNPATDPKFDENSKVPFAHRMALISDELYQ</sequence>
<feature type="non-terminal residue" evidence="5">
    <location>
        <position position="247"/>
    </location>
</feature>
<comment type="subcellular location">
    <subcellularLocation>
        <location evidence="1">Secreted</location>
    </subcellularLocation>
</comment>
<dbReference type="EC" id="3.4.16.-" evidence="4"/>
<dbReference type="GO" id="GO:0005576">
    <property type="term" value="C:extracellular region"/>
    <property type="evidence" value="ECO:0007669"/>
    <property type="project" value="UniProtKB-SubCell"/>
</dbReference>
<dbReference type="InParanoid" id="A0A1Q3APU6"/>
<reference evidence="6" key="1">
    <citation type="submission" date="2016-04" db="EMBL/GenBank/DDBJ databases">
        <title>Cephalotus genome sequencing.</title>
        <authorList>
            <person name="Fukushima K."/>
            <person name="Hasebe M."/>
            <person name="Fang X."/>
        </authorList>
    </citation>
    <scope>NUCLEOTIDE SEQUENCE [LARGE SCALE GENOMIC DNA]</scope>
    <source>
        <strain evidence="6">cv. St1</strain>
    </source>
</reference>
<dbReference type="EMBL" id="BDDD01000040">
    <property type="protein sequence ID" value="GAV57714.1"/>
    <property type="molecule type" value="Genomic_DNA"/>
</dbReference>
<dbReference type="FunFam" id="3.40.50.1820:FF:000072">
    <property type="entry name" value="Serine carboxypeptidase-like 19"/>
    <property type="match status" value="1"/>
</dbReference>
<keyword evidence="4" id="KW-0645">Protease</keyword>
<dbReference type="InterPro" id="IPR018202">
    <property type="entry name" value="Ser_caboxypep_ser_AS"/>
</dbReference>
<keyword evidence="3" id="KW-0964">Secreted</keyword>
<dbReference type="PANTHER" id="PTHR11802">
    <property type="entry name" value="SERINE PROTEASE FAMILY S10 SERINE CARBOXYPEPTIDASE"/>
    <property type="match status" value="1"/>
</dbReference>
<evidence type="ECO:0000256" key="4">
    <source>
        <dbReference type="RuleBase" id="RU361156"/>
    </source>
</evidence>
<name>A0A1Q3APU6_CEPFO</name>
<evidence type="ECO:0000256" key="2">
    <source>
        <dbReference type="ARBA" id="ARBA00009431"/>
    </source>
</evidence>
<evidence type="ECO:0000313" key="5">
    <source>
        <dbReference type="EMBL" id="GAV57714.1"/>
    </source>
</evidence>
<dbReference type="OrthoDB" id="443318at2759"/>
<dbReference type="Proteomes" id="UP000187406">
    <property type="component" value="Unassembled WGS sequence"/>
</dbReference>
<dbReference type="GO" id="GO:0019748">
    <property type="term" value="P:secondary metabolic process"/>
    <property type="evidence" value="ECO:0007669"/>
    <property type="project" value="TreeGrafter"/>
</dbReference>
<dbReference type="InterPro" id="IPR001563">
    <property type="entry name" value="Peptidase_S10"/>
</dbReference>
<comment type="caution">
    <text evidence="5">The sequence shown here is derived from an EMBL/GenBank/DDBJ whole genome shotgun (WGS) entry which is preliminary data.</text>
</comment>
<dbReference type="Pfam" id="PF00450">
    <property type="entry name" value="Peptidase_S10"/>
    <property type="match status" value="1"/>
</dbReference>
<evidence type="ECO:0000256" key="3">
    <source>
        <dbReference type="ARBA" id="ARBA00022525"/>
    </source>
</evidence>
<dbReference type="InterPro" id="IPR029058">
    <property type="entry name" value="AB_hydrolase_fold"/>
</dbReference>
<comment type="similarity">
    <text evidence="2 4">Belongs to the peptidase S10 family.</text>
</comment>
<evidence type="ECO:0000256" key="1">
    <source>
        <dbReference type="ARBA" id="ARBA00004613"/>
    </source>
</evidence>
<keyword evidence="4" id="KW-0378">Hydrolase</keyword>
<keyword evidence="4" id="KW-0121">Carboxypeptidase</keyword>
<dbReference type="PRINTS" id="PR00724">
    <property type="entry name" value="CRBOXYPTASEC"/>
</dbReference>
<dbReference type="SUPFAM" id="SSF53474">
    <property type="entry name" value="alpha/beta-Hydrolases"/>
    <property type="match status" value="1"/>
</dbReference>
<dbReference type="GO" id="GO:0016747">
    <property type="term" value="F:acyltransferase activity, transferring groups other than amino-acyl groups"/>
    <property type="evidence" value="ECO:0007669"/>
    <property type="project" value="TreeGrafter"/>
</dbReference>
<proteinExistence type="inferred from homology"/>
<dbReference type="Gene3D" id="3.40.50.1820">
    <property type="entry name" value="alpha/beta hydrolase"/>
    <property type="match status" value="1"/>
</dbReference>
<dbReference type="GO" id="GO:0006508">
    <property type="term" value="P:proteolysis"/>
    <property type="evidence" value="ECO:0007669"/>
    <property type="project" value="UniProtKB-KW"/>
</dbReference>
<keyword evidence="6" id="KW-1185">Reference proteome</keyword>
<gene>
    <name evidence="5" type="ORF">CFOL_v3_01250</name>
</gene>
<protein>
    <recommendedName>
        <fullName evidence="4">Carboxypeptidase</fullName>
        <ecNumber evidence="4">3.4.16.-</ecNumber>
    </recommendedName>
</protein>
<evidence type="ECO:0000313" key="6">
    <source>
        <dbReference type="Proteomes" id="UP000187406"/>
    </source>
</evidence>
<organism evidence="5 6">
    <name type="scientific">Cephalotus follicularis</name>
    <name type="common">Albany pitcher plant</name>
    <dbReference type="NCBI Taxonomy" id="3775"/>
    <lineage>
        <taxon>Eukaryota</taxon>
        <taxon>Viridiplantae</taxon>
        <taxon>Streptophyta</taxon>
        <taxon>Embryophyta</taxon>
        <taxon>Tracheophyta</taxon>
        <taxon>Spermatophyta</taxon>
        <taxon>Magnoliopsida</taxon>
        <taxon>eudicotyledons</taxon>
        <taxon>Gunneridae</taxon>
        <taxon>Pentapetalae</taxon>
        <taxon>rosids</taxon>
        <taxon>fabids</taxon>
        <taxon>Oxalidales</taxon>
        <taxon>Cephalotaceae</taxon>
        <taxon>Cephalotus</taxon>
    </lineage>
</organism>
<dbReference type="PANTHER" id="PTHR11802:SF450">
    <property type="entry name" value="SERINE CARBOXYPEPTIDASE-LIKE 7"/>
    <property type="match status" value="1"/>
</dbReference>